<dbReference type="PANTHER" id="PTHR40845">
    <property type="match status" value="1"/>
</dbReference>
<feature type="domain" description="DUF7888" evidence="2">
    <location>
        <begin position="77"/>
        <end position="211"/>
    </location>
</feature>
<evidence type="ECO:0000256" key="1">
    <source>
        <dbReference type="SAM" id="SignalP"/>
    </source>
</evidence>
<organism evidence="3 4">
    <name type="scientific">Macrophomina phaseolina</name>
    <dbReference type="NCBI Taxonomy" id="35725"/>
    <lineage>
        <taxon>Eukaryota</taxon>
        <taxon>Fungi</taxon>
        <taxon>Dikarya</taxon>
        <taxon>Ascomycota</taxon>
        <taxon>Pezizomycotina</taxon>
        <taxon>Dothideomycetes</taxon>
        <taxon>Dothideomycetes incertae sedis</taxon>
        <taxon>Botryosphaeriales</taxon>
        <taxon>Botryosphaeriaceae</taxon>
        <taxon>Macrophomina</taxon>
    </lineage>
</organism>
<dbReference type="Proteomes" id="UP000774617">
    <property type="component" value="Unassembled WGS sequence"/>
</dbReference>
<gene>
    <name evidence="3" type="ORF">B0J12DRAFT_761370</name>
</gene>
<evidence type="ECO:0000313" key="3">
    <source>
        <dbReference type="EMBL" id="KAH7042790.1"/>
    </source>
</evidence>
<keyword evidence="4" id="KW-1185">Reference proteome</keyword>
<dbReference type="InterPro" id="IPR057210">
    <property type="entry name" value="DUF7888"/>
</dbReference>
<feature type="chain" id="PRO_5045986023" description="DUF7888 domain-containing protein" evidence="1">
    <location>
        <begin position="19"/>
        <end position="211"/>
    </location>
</feature>
<name>A0ABQ8G2J9_9PEZI</name>
<evidence type="ECO:0000259" key="2">
    <source>
        <dbReference type="Pfam" id="PF25411"/>
    </source>
</evidence>
<proteinExistence type="predicted"/>
<evidence type="ECO:0000313" key="4">
    <source>
        <dbReference type="Proteomes" id="UP000774617"/>
    </source>
</evidence>
<dbReference type="EMBL" id="JAGTJR010000024">
    <property type="protein sequence ID" value="KAH7042790.1"/>
    <property type="molecule type" value="Genomic_DNA"/>
</dbReference>
<dbReference type="Pfam" id="PF25411">
    <property type="entry name" value="DUF7888"/>
    <property type="match status" value="1"/>
</dbReference>
<dbReference type="PANTHER" id="PTHR40845:SF1">
    <property type="match status" value="1"/>
</dbReference>
<keyword evidence="1" id="KW-0732">Signal</keyword>
<reference evidence="3 4" key="1">
    <citation type="journal article" date="2021" name="Nat. Commun.">
        <title>Genetic determinants of endophytism in the Arabidopsis root mycobiome.</title>
        <authorList>
            <person name="Mesny F."/>
            <person name="Miyauchi S."/>
            <person name="Thiergart T."/>
            <person name="Pickel B."/>
            <person name="Atanasova L."/>
            <person name="Karlsson M."/>
            <person name="Huettel B."/>
            <person name="Barry K.W."/>
            <person name="Haridas S."/>
            <person name="Chen C."/>
            <person name="Bauer D."/>
            <person name="Andreopoulos W."/>
            <person name="Pangilinan J."/>
            <person name="LaButti K."/>
            <person name="Riley R."/>
            <person name="Lipzen A."/>
            <person name="Clum A."/>
            <person name="Drula E."/>
            <person name="Henrissat B."/>
            <person name="Kohler A."/>
            <person name="Grigoriev I.V."/>
            <person name="Martin F.M."/>
            <person name="Hacquard S."/>
        </authorList>
    </citation>
    <scope>NUCLEOTIDE SEQUENCE [LARGE SCALE GENOMIC DNA]</scope>
    <source>
        <strain evidence="3 4">MPI-SDFR-AT-0080</strain>
    </source>
</reference>
<sequence length="211" mass="22594">MRFSTALIAATAVAGAAAMPAVGTEPLDVAVTESNEPRAVDTTEVVQWDGVPTDPEVAVDLTTEKAIEKRAVPVAVIAAGSAMGSAVLGDLTTRAINAAVGLIGDIGNWNAARERFTRTTTAEMWKRNPDFNRWKAAVCYNMAYEVRDRNNVAGFKDANFKLGALSTDYDCMYLGRGNAFWTRGDGGFINLSYTYQRGACTFDGNTGDLTC</sequence>
<protein>
    <recommendedName>
        <fullName evidence="2">DUF7888 domain-containing protein</fullName>
    </recommendedName>
</protein>
<feature type="signal peptide" evidence="1">
    <location>
        <begin position="1"/>
        <end position="18"/>
    </location>
</feature>
<accession>A0ABQ8G2J9</accession>
<comment type="caution">
    <text evidence="3">The sequence shown here is derived from an EMBL/GenBank/DDBJ whole genome shotgun (WGS) entry which is preliminary data.</text>
</comment>